<evidence type="ECO:0000313" key="3">
    <source>
        <dbReference type="Proteomes" id="UP001059836"/>
    </source>
</evidence>
<feature type="region of interest" description="Disordered" evidence="1">
    <location>
        <begin position="189"/>
        <end position="208"/>
    </location>
</feature>
<reference evidence="2" key="1">
    <citation type="journal article" date="2021" name="Nat. Microbiol.">
        <title>Cocultivation of an ultrasmall environmental parasitic bacterium with lytic ability against bacteria associated with wastewater foams.</title>
        <authorList>
            <person name="Batinovic S."/>
            <person name="Rose J.J.A."/>
            <person name="Ratcliffe J."/>
            <person name="Seviour R.J."/>
            <person name="Petrovski S."/>
        </authorList>
    </citation>
    <scope>NUCLEOTIDE SEQUENCE</scope>
    <source>
        <strain evidence="2">CON9</strain>
    </source>
</reference>
<proteinExistence type="predicted"/>
<dbReference type="EMBL" id="CP045809">
    <property type="protein sequence ID" value="QHN34416.1"/>
    <property type="molecule type" value="Genomic_DNA"/>
</dbReference>
<accession>A0ABX6IGC3</accession>
<gene>
    <name evidence="2" type="ORF">GII31_05405</name>
</gene>
<keyword evidence="3" id="KW-1185">Reference proteome</keyword>
<protein>
    <recommendedName>
        <fullName evidence="4">PIN domain-containing protein</fullName>
    </recommendedName>
</protein>
<dbReference type="Proteomes" id="UP001059836">
    <property type="component" value="Chromosome"/>
</dbReference>
<sequence>MPIPECIVVFDVNVWLDVATLITQPFSWDEFDAIAGSVNSLPVPHPDVRYDCLRAIAMSRTGFYDSGTQRLEVWTSAHIDRLVISKAIEVVRDKTGRRWTQATAEGLVEDFLYEVLEDTGGGTVGDITIPMGNPPLDHEDGCVYRTAVDAGDDHMSRKVIVTKDGPFRQNAPSIGTYVDVVSPAQYVSKLRKARRPSLPRPPSRPSKP</sequence>
<evidence type="ECO:0000256" key="1">
    <source>
        <dbReference type="SAM" id="MobiDB-lite"/>
    </source>
</evidence>
<name>A0ABX6IGC3_9ACTN</name>
<evidence type="ECO:0000313" key="2">
    <source>
        <dbReference type="EMBL" id="QHN34416.1"/>
    </source>
</evidence>
<evidence type="ECO:0008006" key="4">
    <source>
        <dbReference type="Google" id="ProtNLM"/>
    </source>
</evidence>
<dbReference type="RefSeq" id="WP_213247500.1">
    <property type="nucleotide sequence ID" value="NZ_CP045806.1"/>
</dbReference>
<organism evidence="2 3">
    <name type="scientific">Gordonia pseudamarae</name>
    <dbReference type="NCBI Taxonomy" id="2831662"/>
    <lineage>
        <taxon>Bacteria</taxon>
        <taxon>Bacillati</taxon>
        <taxon>Actinomycetota</taxon>
        <taxon>Actinomycetes</taxon>
        <taxon>Mycobacteriales</taxon>
        <taxon>Gordoniaceae</taxon>
        <taxon>Gordonia</taxon>
    </lineage>
</organism>
<feature type="compositionally biased region" description="Pro residues" evidence="1">
    <location>
        <begin position="198"/>
        <end position="208"/>
    </location>
</feature>